<dbReference type="EMBL" id="LNIX01000005">
    <property type="protein sequence ID" value="OXA54827.1"/>
    <property type="molecule type" value="Genomic_DNA"/>
</dbReference>
<accession>A0A226ECQ2</accession>
<evidence type="ECO:0000313" key="1">
    <source>
        <dbReference type="EMBL" id="OXA54827.1"/>
    </source>
</evidence>
<comment type="caution">
    <text evidence="1">The sequence shown here is derived from an EMBL/GenBank/DDBJ whole genome shotgun (WGS) entry which is preliminary data.</text>
</comment>
<proteinExistence type="predicted"/>
<sequence>MDSQIQEVPGINFEFPEFHALETGDINTTVADIHGGYKSAGITPAPLESSFVENFKTQWILRIQVRGINFEFPEFHALETPDINTTVADIHGGYKSAGITPAPLESSFVENFKTQWILRIQVRGINFEFPEFHALVTGDINTPLADIHGGHKSAGITPASLESSFVENFKTQWILRFRFQESILNFQSSTR</sequence>
<name>A0A226ECQ2_FOLCA</name>
<gene>
    <name evidence="1" type="ORF">Fcan01_11313</name>
</gene>
<evidence type="ECO:0000313" key="2">
    <source>
        <dbReference type="Proteomes" id="UP000198287"/>
    </source>
</evidence>
<keyword evidence="2" id="KW-1185">Reference proteome</keyword>
<reference evidence="1 2" key="1">
    <citation type="submission" date="2015-12" db="EMBL/GenBank/DDBJ databases">
        <title>The genome of Folsomia candida.</title>
        <authorList>
            <person name="Faddeeva A."/>
            <person name="Derks M.F."/>
            <person name="Anvar Y."/>
            <person name="Smit S."/>
            <person name="Van Straalen N."/>
            <person name="Roelofs D."/>
        </authorList>
    </citation>
    <scope>NUCLEOTIDE SEQUENCE [LARGE SCALE GENOMIC DNA]</scope>
    <source>
        <strain evidence="1 2">VU population</strain>
        <tissue evidence="1">Whole body</tissue>
    </source>
</reference>
<dbReference type="Proteomes" id="UP000198287">
    <property type="component" value="Unassembled WGS sequence"/>
</dbReference>
<protein>
    <submittedName>
        <fullName evidence="1">Uncharacterized protein</fullName>
    </submittedName>
</protein>
<organism evidence="1 2">
    <name type="scientific">Folsomia candida</name>
    <name type="common">Springtail</name>
    <dbReference type="NCBI Taxonomy" id="158441"/>
    <lineage>
        <taxon>Eukaryota</taxon>
        <taxon>Metazoa</taxon>
        <taxon>Ecdysozoa</taxon>
        <taxon>Arthropoda</taxon>
        <taxon>Hexapoda</taxon>
        <taxon>Collembola</taxon>
        <taxon>Entomobryomorpha</taxon>
        <taxon>Isotomoidea</taxon>
        <taxon>Isotomidae</taxon>
        <taxon>Proisotominae</taxon>
        <taxon>Folsomia</taxon>
    </lineage>
</organism>
<dbReference type="AlphaFoldDB" id="A0A226ECQ2"/>